<dbReference type="InterPro" id="IPR021109">
    <property type="entry name" value="Peptidase_aspartic_dom_sf"/>
</dbReference>
<gene>
    <name evidence="2" type="ORF">Tci_015594</name>
</gene>
<sequence>MVELKNDVSKPVKTSDEPFRKETKESIKEEIKMAELPEPQPVSFYLNRKINEKLIGGLIGNPRGKKDMSALVDQGSDVRVMPLSVYDRLTNQKLVETDVRLALASNSYIYPLGVAEDVLVEVTDFVYPVDFMIFNIEEDVKNPFILGSPFLTTARAEIKFDKERGENKVNTLSIVNERFLEWEEKIKFHHMKELEFEAWKSKYSKSKALTPKDESSSRTSENHGGIT</sequence>
<accession>A0A6L2K2Q3</accession>
<dbReference type="PANTHER" id="PTHR33067:SF9">
    <property type="entry name" value="RNA-DIRECTED DNA POLYMERASE"/>
    <property type="match status" value="1"/>
</dbReference>
<feature type="region of interest" description="Disordered" evidence="1">
    <location>
        <begin position="1"/>
        <end position="24"/>
    </location>
</feature>
<protein>
    <recommendedName>
        <fullName evidence="3">Reverse transcriptase domain-containing protein</fullName>
    </recommendedName>
</protein>
<evidence type="ECO:0008006" key="3">
    <source>
        <dbReference type="Google" id="ProtNLM"/>
    </source>
</evidence>
<evidence type="ECO:0000256" key="1">
    <source>
        <dbReference type="SAM" id="MobiDB-lite"/>
    </source>
</evidence>
<evidence type="ECO:0000313" key="2">
    <source>
        <dbReference type="EMBL" id="GEU43616.1"/>
    </source>
</evidence>
<dbReference type="Gene3D" id="2.40.70.10">
    <property type="entry name" value="Acid Proteases"/>
    <property type="match status" value="1"/>
</dbReference>
<dbReference type="EMBL" id="BKCJ010001733">
    <property type="protein sequence ID" value="GEU43616.1"/>
    <property type="molecule type" value="Genomic_DNA"/>
</dbReference>
<dbReference type="PANTHER" id="PTHR33067">
    <property type="entry name" value="RNA-DIRECTED DNA POLYMERASE-RELATED"/>
    <property type="match status" value="1"/>
</dbReference>
<name>A0A6L2K2Q3_TANCI</name>
<reference evidence="2" key="1">
    <citation type="journal article" date="2019" name="Sci. Rep.">
        <title>Draft genome of Tanacetum cinerariifolium, the natural source of mosquito coil.</title>
        <authorList>
            <person name="Yamashiro T."/>
            <person name="Shiraishi A."/>
            <person name="Satake H."/>
            <person name="Nakayama K."/>
        </authorList>
    </citation>
    <scope>NUCLEOTIDE SEQUENCE</scope>
</reference>
<organism evidence="2">
    <name type="scientific">Tanacetum cinerariifolium</name>
    <name type="common">Dalmatian daisy</name>
    <name type="synonym">Chrysanthemum cinerariifolium</name>
    <dbReference type="NCBI Taxonomy" id="118510"/>
    <lineage>
        <taxon>Eukaryota</taxon>
        <taxon>Viridiplantae</taxon>
        <taxon>Streptophyta</taxon>
        <taxon>Embryophyta</taxon>
        <taxon>Tracheophyta</taxon>
        <taxon>Spermatophyta</taxon>
        <taxon>Magnoliopsida</taxon>
        <taxon>eudicotyledons</taxon>
        <taxon>Gunneridae</taxon>
        <taxon>Pentapetalae</taxon>
        <taxon>asterids</taxon>
        <taxon>campanulids</taxon>
        <taxon>Asterales</taxon>
        <taxon>Asteraceae</taxon>
        <taxon>Asteroideae</taxon>
        <taxon>Anthemideae</taxon>
        <taxon>Anthemidinae</taxon>
        <taxon>Tanacetum</taxon>
    </lineage>
</organism>
<dbReference type="CDD" id="cd00303">
    <property type="entry name" value="retropepsin_like"/>
    <property type="match status" value="1"/>
</dbReference>
<feature type="region of interest" description="Disordered" evidence="1">
    <location>
        <begin position="205"/>
        <end position="227"/>
    </location>
</feature>
<proteinExistence type="predicted"/>
<dbReference type="AlphaFoldDB" id="A0A6L2K2Q3"/>
<comment type="caution">
    <text evidence="2">The sequence shown here is derived from an EMBL/GenBank/DDBJ whole genome shotgun (WGS) entry which is preliminary data.</text>
</comment>